<dbReference type="Pfam" id="PF20146">
    <property type="entry name" value="NRF"/>
    <property type="match status" value="1"/>
</dbReference>
<feature type="domain" description="Nose resistant-to-fluoxetine protein N-terminal" evidence="2">
    <location>
        <begin position="14"/>
        <end position="115"/>
    </location>
</feature>
<reference evidence="3 4" key="1">
    <citation type="submission" date="2021-06" db="EMBL/GenBank/DDBJ databases">
        <title>Caerostris extrusa draft genome.</title>
        <authorList>
            <person name="Kono N."/>
            <person name="Arakawa K."/>
        </authorList>
    </citation>
    <scope>NUCLEOTIDE SEQUENCE [LARGE SCALE GENOMIC DNA]</scope>
</reference>
<feature type="transmembrane region" description="Helical" evidence="1">
    <location>
        <begin position="287"/>
        <end position="308"/>
    </location>
</feature>
<dbReference type="PANTHER" id="PTHR11161:SF69">
    <property type="entry name" value="NOSE RESISTANT TO FLUOXETINE PROTEIN 6-LIKE PROTEIN"/>
    <property type="match status" value="1"/>
</dbReference>
<gene>
    <name evidence="3" type="primary">nrf-6</name>
    <name evidence="3" type="ORF">CEXT_742161</name>
</gene>
<keyword evidence="4" id="KW-1185">Reference proteome</keyword>
<dbReference type="InterPro" id="IPR052728">
    <property type="entry name" value="O2_lipid_transport_reg"/>
</dbReference>
<dbReference type="InterPro" id="IPR002656">
    <property type="entry name" value="Acyl_transf_3_dom"/>
</dbReference>
<dbReference type="Pfam" id="PF01757">
    <property type="entry name" value="Acyl_transf_3"/>
    <property type="match status" value="1"/>
</dbReference>
<comment type="caution">
    <text evidence="3">The sequence shown here is derived from an EMBL/GenBank/DDBJ whole genome shotgun (WGS) entry which is preliminary data.</text>
</comment>
<evidence type="ECO:0000313" key="4">
    <source>
        <dbReference type="Proteomes" id="UP001054945"/>
    </source>
</evidence>
<feature type="transmembrane region" description="Helical" evidence="1">
    <location>
        <begin position="351"/>
        <end position="371"/>
    </location>
</feature>
<feature type="transmembrane region" description="Helical" evidence="1">
    <location>
        <begin position="126"/>
        <end position="146"/>
    </location>
</feature>
<dbReference type="PANTHER" id="PTHR11161">
    <property type="entry name" value="O-ACYLTRANSFERASE"/>
    <property type="match status" value="1"/>
</dbReference>
<evidence type="ECO:0000256" key="1">
    <source>
        <dbReference type="SAM" id="Phobius"/>
    </source>
</evidence>
<dbReference type="EMBL" id="BPLR01020945">
    <property type="protein sequence ID" value="GIX84227.1"/>
    <property type="molecule type" value="Genomic_DNA"/>
</dbReference>
<feature type="transmembrane region" description="Helical" evidence="1">
    <location>
        <begin position="383"/>
        <end position="404"/>
    </location>
</feature>
<organism evidence="3 4">
    <name type="scientific">Caerostris extrusa</name>
    <name type="common">Bark spider</name>
    <name type="synonym">Caerostris bankana</name>
    <dbReference type="NCBI Taxonomy" id="172846"/>
    <lineage>
        <taxon>Eukaryota</taxon>
        <taxon>Metazoa</taxon>
        <taxon>Ecdysozoa</taxon>
        <taxon>Arthropoda</taxon>
        <taxon>Chelicerata</taxon>
        <taxon>Arachnida</taxon>
        <taxon>Araneae</taxon>
        <taxon>Araneomorphae</taxon>
        <taxon>Entelegynae</taxon>
        <taxon>Araneoidea</taxon>
        <taxon>Araneidae</taxon>
        <taxon>Caerostris</taxon>
    </lineage>
</organism>
<protein>
    <submittedName>
        <fullName evidence="3">Nose resistant to fluoxetine protein 6</fullName>
    </submittedName>
</protein>
<feature type="transmembrane region" description="Helical" evidence="1">
    <location>
        <begin position="424"/>
        <end position="445"/>
    </location>
</feature>
<keyword evidence="1" id="KW-1133">Transmembrane helix</keyword>
<feature type="transmembrane region" description="Helical" evidence="1">
    <location>
        <begin position="247"/>
        <end position="267"/>
    </location>
</feature>
<dbReference type="Proteomes" id="UP001054945">
    <property type="component" value="Unassembled WGS sequence"/>
</dbReference>
<proteinExistence type="predicted"/>
<feature type="transmembrane region" description="Helical" evidence="1">
    <location>
        <begin position="457"/>
        <end position="478"/>
    </location>
</feature>
<name>A0AAV4NHE8_CAEEX</name>
<feature type="transmembrane region" description="Helical" evidence="1">
    <location>
        <begin position="498"/>
        <end position="519"/>
    </location>
</feature>
<feature type="transmembrane region" description="Helical" evidence="1">
    <location>
        <begin position="531"/>
        <end position="551"/>
    </location>
</feature>
<dbReference type="AlphaFoldDB" id="A0AAV4NHE8"/>
<accession>A0AAV4NHE8</accession>
<feature type="transmembrane region" description="Helical" evidence="1">
    <location>
        <begin position="563"/>
        <end position="586"/>
    </location>
</feature>
<dbReference type="GO" id="GO:0016747">
    <property type="term" value="F:acyltransferase activity, transferring groups other than amino-acyl groups"/>
    <property type="evidence" value="ECO:0007669"/>
    <property type="project" value="InterPro"/>
</dbReference>
<keyword evidence="1" id="KW-0812">Transmembrane</keyword>
<sequence>MSSSRDRAVEAFCNRDCVNFALVKVDVSLKVFDASGKASSGILEGAVYFIGFYSECVNTELPRASWLVLTKSAQPPTIGICIPESCSTEDLQSATNASLHNNLEDIGGNVVVCHTDQTGLFHDPGAVITLCIFLLFFITAVIATVYDFVNERRKCQERIPIIKENAITPGLVVSCLLAFSFKSNASKIFTVGKGDGIKAIHGLKFLSMALIILGHTFSFATQYLYFLNPGSMQQAPKDFLSQFLANGTLAVDTFYLISGILVAFVTLKGLEKLNGKLPIIYFYFHRYFRLTPLFMAVVMFCAFLLQYVSTGPNWLHSIEMYDKWCRQNGWINALYLHNFFYTETMCLSHTWYLATDMQMYLVTPLILIPLYKSIRYGLISMGTFLFATILTTAVITAVNHYPAIPYISNIVPLDVVNAYYKNVYIKPYCRIGPYIIGIAVGYFLLNNKELVLKKKIVALLWCLSIGLGLTVIYLMWPANQGILPSNAEAASYSALARTVWAICLGWLMIACFYGYGGFVNSILSWSPFVPLSRLTYCAYLIHPVVMNVYYGSTESAVMFSRSFILYTFLGNICITFILSTFLSMLFESPFVNLEKAILSKKVS</sequence>
<dbReference type="SMART" id="SM00703">
    <property type="entry name" value="NRF"/>
    <property type="match status" value="1"/>
</dbReference>
<evidence type="ECO:0000259" key="2">
    <source>
        <dbReference type="SMART" id="SM00703"/>
    </source>
</evidence>
<evidence type="ECO:0000313" key="3">
    <source>
        <dbReference type="EMBL" id="GIX84227.1"/>
    </source>
</evidence>
<dbReference type="InterPro" id="IPR006621">
    <property type="entry name" value="Nose-resist-to-fluoxetine_N"/>
</dbReference>
<keyword evidence="1" id="KW-0472">Membrane</keyword>
<feature type="transmembrane region" description="Helical" evidence="1">
    <location>
        <begin position="205"/>
        <end position="227"/>
    </location>
</feature>